<evidence type="ECO:0000313" key="1">
    <source>
        <dbReference type="EMBL" id="PUU73212.1"/>
    </source>
</evidence>
<sequence length="101" mass="11383">GENIRRKEGHLWYTGVTVEFNDTAYNNEKLFLEFIENELCPVLRNTHNPPTSHTMPPTYEADTALSHESLLLMDVAGFHTTETVLEKLHSAQITTSLIPSG</sequence>
<gene>
    <name evidence="1" type="ORF">B9Z19DRAFT_911315</name>
</gene>
<feature type="non-terminal residue" evidence="1">
    <location>
        <position position="101"/>
    </location>
</feature>
<dbReference type="AlphaFoldDB" id="A0A2T6ZCJ0"/>
<accession>A0A2T6ZCJ0</accession>
<dbReference type="OrthoDB" id="5422788at2759"/>
<organism evidence="1 2">
    <name type="scientific">Tuber borchii</name>
    <name type="common">White truffle</name>
    <dbReference type="NCBI Taxonomy" id="42251"/>
    <lineage>
        <taxon>Eukaryota</taxon>
        <taxon>Fungi</taxon>
        <taxon>Dikarya</taxon>
        <taxon>Ascomycota</taxon>
        <taxon>Pezizomycotina</taxon>
        <taxon>Pezizomycetes</taxon>
        <taxon>Pezizales</taxon>
        <taxon>Tuberaceae</taxon>
        <taxon>Tuber</taxon>
    </lineage>
</organism>
<dbReference type="EMBL" id="NESQ01000401">
    <property type="protein sequence ID" value="PUU73212.1"/>
    <property type="molecule type" value="Genomic_DNA"/>
</dbReference>
<reference evidence="1 2" key="1">
    <citation type="submission" date="2017-04" db="EMBL/GenBank/DDBJ databases">
        <title>Draft genome sequence of Tuber borchii Vittad., a whitish edible truffle.</title>
        <authorList>
            <consortium name="DOE Joint Genome Institute"/>
            <person name="Murat C."/>
            <person name="Kuo A."/>
            <person name="Barry K.W."/>
            <person name="Clum A."/>
            <person name="Dockter R.B."/>
            <person name="Fauchery L."/>
            <person name="Iotti M."/>
            <person name="Kohler A."/>
            <person name="Labutti K."/>
            <person name="Lindquist E.A."/>
            <person name="Lipzen A."/>
            <person name="Ohm R.A."/>
            <person name="Wang M."/>
            <person name="Grigoriev I.V."/>
            <person name="Zambonelli A."/>
            <person name="Martin F.M."/>
        </authorList>
    </citation>
    <scope>NUCLEOTIDE SEQUENCE [LARGE SCALE GENOMIC DNA]</scope>
    <source>
        <strain evidence="1 2">Tbo3840</strain>
    </source>
</reference>
<keyword evidence="2" id="KW-1185">Reference proteome</keyword>
<dbReference type="STRING" id="42251.A0A2T6ZCJ0"/>
<comment type="caution">
    <text evidence="1">The sequence shown here is derived from an EMBL/GenBank/DDBJ whole genome shotgun (WGS) entry which is preliminary data.</text>
</comment>
<name>A0A2T6ZCJ0_TUBBO</name>
<evidence type="ECO:0000313" key="2">
    <source>
        <dbReference type="Proteomes" id="UP000244722"/>
    </source>
</evidence>
<evidence type="ECO:0008006" key="3">
    <source>
        <dbReference type="Google" id="ProtNLM"/>
    </source>
</evidence>
<dbReference type="Proteomes" id="UP000244722">
    <property type="component" value="Unassembled WGS sequence"/>
</dbReference>
<feature type="non-terminal residue" evidence="1">
    <location>
        <position position="1"/>
    </location>
</feature>
<proteinExistence type="predicted"/>
<protein>
    <recommendedName>
        <fullName evidence="3">DDE-1 domain-containing protein</fullName>
    </recommendedName>
</protein>